<feature type="transmembrane region" description="Helical" evidence="8">
    <location>
        <begin position="107"/>
        <end position="127"/>
    </location>
</feature>
<feature type="region of interest" description="Disordered" evidence="7">
    <location>
        <begin position="1"/>
        <end position="28"/>
    </location>
</feature>
<feature type="transmembrane region" description="Helical" evidence="8">
    <location>
        <begin position="240"/>
        <end position="263"/>
    </location>
</feature>
<evidence type="ECO:0000256" key="2">
    <source>
        <dbReference type="ARBA" id="ARBA00007520"/>
    </source>
</evidence>
<feature type="domain" description="Major facilitator superfamily (MFS) profile" evidence="9">
    <location>
        <begin position="43"/>
        <end position="540"/>
    </location>
</feature>
<dbReference type="InterPro" id="IPR036259">
    <property type="entry name" value="MFS_trans_sf"/>
</dbReference>
<organism evidence="10 11">
    <name type="scientific">Penicillium brasilianum</name>
    <dbReference type="NCBI Taxonomy" id="104259"/>
    <lineage>
        <taxon>Eukaryota</taxon>
        <taxon>Fungi</taxon>
        <taxon>Dikarya</taxon>
        <taxon>Ascomycota</taxon>
        <taxon>Pezizomycotina</taxon>
        <taxon>Eurotiomycetes</taxon>
        <taxon>Eurotiomycetidae</taxon>
        <taxon>Eurotiales</taxon>
        <taxon>Aspergillaceae</taxon>
        <taxon>Penicillium</taxon>
    </lineage>
</organism>
<feature type="transmembrane region" description="Helical" evidence="8">
    <location>
        <begin position="40"/>
        <end position="66"/>
    </location>
</feature>
<keyword evidence="4 8" id="KW-1133">Transmembrane helix</keyword>
<keyword evidence="5 8" id="KW-0472">Membrane</keyword>
<dbReference type="GO" id="GO:0022857">
    <property type="term" value="F:transmembrane transporter activity"/>
    <property type="evidence" value="ECO:0007669"/>
    <property type="project" value="InterPro"/>
</dbReference>
<dbReference type="PANTHER" id="PTHR23501">
    <property type="entry name" value="MAJOR FACILITATOR SUPERFAMILY"/>
    <property type="match status" value="1"/>
</dbReference>
<evidence type="ECO:0000313" key="10">
    <source>
        <dbReference type="EMBL" id="OOQ88279.1"/>
    </source>
</evidence>
<feature type="transmembrane region" description="Helical" evidence="8">
    <location>
        <begin position="275"/>
        <end position="294"/>
    </location>
</feature>
<feature type="transmembrane region" description="Helical" evidence="8">
    <location>
        <begin position="518"/>
        <end position="537"/>
    </location>
</feature>
<feature type="transmembrane region" description="Helical" evidence="8">
    <location>
        <begin position="379"/>
        <end position="397"/>
    </location>
</feature>
<feature type="transmembrane region" description="Helical" evidence="8">
    <location>
        <begin position="78"/>
        <end position="95"/>
    </location>
</feature>
<reference evidence="11" key="1">
    <citation type="submission" date="2015-09" db="EMBL/GenBank/DDBJ databases">
        <authorList>
            <person name="Fill T.P."/>
            <person name="Baretta J.F."/>
            <person name="de Almeida L.G."/>
            <person name="Rocha M."/>
            <person name="de Souza D.H."/>
            <person name="Malavazi I."/>
            <person name="Cerdeira L.T."/>
            <person name="Hong H."/>
            <person name="Samborskyy M."/>
            <person name="de Vasconcelos A.T."/>
            <person name="Leadlay P."/>
            <person name="Rodrigues-Filho E."/>
        </authorList>
    </citation>
    <scope>NUCLEOTIDE SEQUENCE [LARGE SCALE GENOMIC DNA]</scope>
    <source>
        <strain evidence="11">LaBioMMi 136</strain>
    </source>
</reference>
<evidence type="ECO:0000313" key="11">
    <source>
        <dbReference type="Proteomes" id="UP000190744"/>
    </source>
</evidence>
<feature type="transmembrane region" description="Helical" evidence="8">
    <location>
        <begin position="315"/>
        <end position="340"/>
    </location>
</feature>
<proteinExistence type="inferred from homology"/>
<comment type="similarity">
    <text evidence="2">Belongs to the major facilitator superfamily. TCR/Tet family.</text>
</comment>
<keyword evidence="6" id="KW-0325">Glycoprotein</keyword>
<dbReference type="EMBL" id="LJBN01000119">
    <property type="protein sequence ID" value="OOQ88279.1"/>
    <property type="molecule type" value="Genomic_DNA"/>
</dbReference>
<evidence type="ECO:0000256" key="8">
    <source>
        <dbReference type="SAM" id="Phobius"/>
    </source>
</evidence>
<keyword evidence="3 8" id="KW-0812">Transmembrane</keyword>
<protein>
    <submittedName>
        <fullName evidence="10">MFS multidrug transporter</fullName>
    </submittedName>
</protein>
<evidence type="ECO:0000256" key="1">
    <source>
        <dbReference type="ARBA" id="ARBA00004141"/>
    </source>
</evidence>
<feature type="transmembrane region" description="Helical" evidence="8">
    <location>
        <begin position="409"/>
        <end position="430"/>
    </location>
</feature>
<dbReference type="InterPro" id="IPR020846">
    <property type="entry name" value="MFS_dom"/>
</dbReference>
<feature type="transmembrane region" description="Helical" evidence="8">
    <location>
        <begin position="166"/>
        <end position="188"/>
    </location>
</feature>
<dbReference type="Gene3D" id="1.20.1250.20">
    <property type="entry name" value="MFS general substrate transporter like domains"/>
    <property type="match status" value="2"/>
</dbReference>
<dbReference type="Proteomes" id="UP000190744">
    <property type="component" value="Unassembled WGS sequence"/>
</dbReference>
<dbReference type="SUPFAM" id="SSF103473">
    <property type="entry name" value="MFS general substrate transporter"/>
    <property type="match status" value="2"/>
</dbReference>
<feature type="transmembrane region" description="Helical" evidence="8">
    <location>
        <begin position="352"/>
        <end position="372"/>
    </location>
</feature>
<evidence type="ECO:0000256" key="5">
    <source>
        <dbReference type="ARBA" id="ARBA00023136"/>
    </source>
</evidence>
<dbReference type="Pfam" id="PF07690">
    <property type="entry name" value="MFS_1"/>
    <property type="match status" value="2"/>
</dbReference>
<comment type="subcellular location">
    <subcellularLocation>
        <location evidence="1">Membrane</location>
        <topology evidence="1">Multi-pass membrane protein</topology>
    </subcellularLocation>
</comment>
<sequence>MSETLSPKNGDSMPHNAEKEQAHAREATESKSQHITGLRLALVVASVTLVAFLVLLDMSIIVTAIPHITSEFHSLGDVGWYGSAYLLANCALQPLAGKLYTQLILKYTFFAFICLFELGSVLCGAASSSTMLIIGRAVAGMGGSGLVNGSITILSTAAPTHKQPLLIGVMMGLSQIAIVCGPLLGGAFTQHASWRWCFYINLPIGAVAAILLLVVPIPDRIPSAAGQAPSFRPRSNARNILHNLDLIGFVIFAAFALMISLALEWGGSTYSWRSSVIIGLFCGGGFALIAFGVWEHHVGDAIAMIPGSVAGKRNVWCSCLFLGFFSGSLLIFSYYLPIYFQAVKDVSPTLSGVYMLPGIVAQVLMAMVSGVAIGKTGYYMPWALGSGVLVAIGAGLVSTFQPHTSTVKWVMYQFIAGFGRGCGMQTPIIAIQNTLPPEHGALGVSLAVFGQTFGGSLFLNFANLVFDSGLSAGLSEYAPTVDAEAVTAAGATGFRNVVAKESLAGVLRAYSSAVDHTFYLAAGASVIMFVFAFGMGWRKIKTKKDADAVSGSDA</sequence>
<dbReference type="PROSITE" id="PS50850">
    <property type="entry name" value="MFS"/>
    <property type="match status" value="1"/>
</dbReference>
<comment type="caution">
    <text evidence="10">The sequence shown here is derived from an EMBL/GenBank/DDBJ whole genome shotgun (WGS) entry which is preliminary data.</text>
</comment>
<feature type="compositionally biased region" description="Basic and acidic residues" evidence="7">
    <location>
        <begin position="16"/>
        <end position="28"/>
    </location>
</feature>
<dbReference type="CDD" id="cd17502">
    <property type="entry name" value="MFS_Azr1_MDR_like"/>
    <property type="match status" value="1"/>
</dbReference>
<dbReference type="FunFam" id="1.20.1250.20:FF:000196">
    <property type="entry name" value="MFS toxin efflux pump (AflT)"/>
    <property type="match status" value="1"/>
</dbReference>
<evidence type="ECO:0000259" key="9">
    <source>
        <dbReference type="PROSITE" id="PS50850"/>
    </source>
</evidence>
<feature type="transmembrane region" description="Helical" evidence="8">
    <location>
        <begin position="133"/>
        <end position="154"/>
    </location>
</feature>
<dbReference type="AlphaFoldDB" id="A0A1S9RRX3"/>
<feature type="transmembrane region" description="Helical" evidence="8">
    <location>
        <begin position="200"/>
        <end position="219"/>
    </location>
</feature>
<name>A0A1S9RRX3_PENBI</name>
<accession>A0A1S9RRX3</accession>
<feature type="transmembrane region" description="Helical" evidence="8">
    <location>
        <begin position="442"/>
        <end position="466"/>
    </location>
</feature>
<dbReference type="PANTHER" id="PTHR23501:SF193">
    <property type="entry name" value="MULTIDRUG TRANSPORTER, PUTATIVE (AFU_ORTHOLOGUE AFUA_8G00940)-RELATED"/>
    <property type="match status" value="1"/>
</dbReference>
<gene>
    <name evidence="10" type="ORF">PEBR_13287</name>
</gene>
<dbReference type="GO" id="GO:0005886">
    <property type="term" value="C:plasma membrane"/>
    <property type="evidence" value="ECO:0007669"/>
    <property type="project" value="TreeGrafter"/>
</dbReference>
<evidence type="ECO:0000256" key="6">
    <source>
        <dbReference type="ARBA" id="ARBA00023180"/>
    </source>
</evidence>
<evidence type="ECO:0000256" key="4">
    <source>
        <dbReference type="ARBA" id="ARBA00022989"/>
    </source>
</evidence>
<evidence type="ECO:0000256" key="7">
    <source>
        <dbReference type="SAM" id="MobiDB-lite"/>
    </source>
</evidence>
<dbReference type="InterPro" id="IPR011701">
    <property type="entry name" value="MFS"/>
</dbReference>
<evidence type="ECO:0000256" key="3">
    <source>
        <dbReference type="ARBA" id="ARBA00022692"/>
    </source>
</evidence>